<name>K0S335_THAOC</name>
<sequence length="56" mass="5963">ATHLPPALLAPARLHEVRAARRAEDHPAEAAVVLPPQQGEGHLARVAVLAEVVRHP</sequence>
<comment type="caution">
    <text evidence="1">The sequence shown here is derived from an EMBL/GenBank/DDBJ whole genome shotgun (WGS) entry which is preliminary data.</text>
</comment>
<dbReference type="EMBL" id="AGNL01038061">
    <property type="protein sequence ID" value="EJK53302.1"/>
    <property type="molecule type" value="Genomic_DNA"/>
</dbReference>
<accession>K0S335</accession>
<feature type="non-terminal residue" evidence="1">
    <location>
        <position position="1"/>
    </location>
</feature>
<proteinExistence type="predicted"/>
<dbReference type="AlphaFoldDB" id="K0S335"/>
<evidence type="ECO:0000313" key="2">
    <source>
        <dbReference type="Proteomes" id="UP000266841"/>
    </source>
</evidence>
<keyword evidence="2" id="KW-1185">Reference proteome</keyword>
<evidence type="ECO:0000313" key="1">
    <source>
        <dbReference type="EMBL" id="EJK53302.1"/>
    </source>
</evidence>
<gene>
    <name evidence="1" type="ORF">THAOC_27286</name>
</gene>
<organism evidence="1 2">
    <name type="scientific">Thalassiosira oceanica</name>
    <name type="common">Marine diatom</name>
    <dbReference type="NCBI Taxonomy" id="159749"/>
    <lineage>
        <taxon>Eukaryota</taxon>
        <taxon>Sar</taxon>
        <taxon>Stramenopiles</taxon>
        <taxon>Ochrophyta</taxon>
        <taxon>Bacillariophyta</taxon>
        <taxon>Coscinodiscophyceae</taxon>
        <taxon>Thalassiosirophycidae</taxon>
        <taxon>Thalassiosirales</taxon>
        <taxon>Thalassiosiraceae</taxon>
        <taxon>Thalassiosira</taxon>
    </lineage>
</organism>
<dbReference type="Proteomes" id="UP000266841">
    <property type="component" value="Unassembled WGS sequence"/>
</dbReference>
<protein>
    <submittedName>
        <fullName evidence="1">Uncharacterized protein</fullName>
    </submittedName>
</protein>
<reference evidence="1 2" key="1">
    <citation type="journal article" date="2012" name="Genome Biol.">
        <title>Genome and low-iron response of an oceanic diatom adapted to chronic iron limitation.</title>
        <authorList>
            <person name="Lommer M."/>
            <person name="Specht M."/>
            <person name="Roy A.S."/>
            <person name="Kraemer L."/>
            <person name="Andreson R."/>
            <person name="Gutowska M.A."/>
            <person name="Wolf J."/>
            <person name="Bergner S.V."/>
            <person name="Schilhabel M.B."/>
            <person name="Klostermeier U.C."/>
            <person name="Beiko R.G."/>
            <person name="Rosenstiel P."/>
            <person name="Hippler M."/>
            <person name="Laroche J."/>
        </authorList>
    </citation>
    <scope>NUCLEOTIDE SEQUENCE [LARGE SCALE GENOMIC DNA]</scope>
    <source>
        <strain evidence="1 2">CCMP1005</strain>
    </source>
</reference>